<evidence type="ECO:0000313" key="3">
    <source>
        <dbReference type="Proteomes" id="UP000266861"/>
    </source>
</evidence>
<keyword evidence="3" id="KW-1185">Reference proteome</keyword>
<accession>A0A397JB44</accession>
<gene>
    <name evidence="2" type="ORF">Glove_83g8</name>
</gene>
<dbReference type="EMBL" id="PQFF01000079">
    <property type="protein sequence ID" value="RHZ84312.1"/>
    <property type="molecule type" value="Genomic_DNA"/>
</dbReference>
<feature type="compositionally biased region" description="Acidic residues" evidence="1">
    <location>
        <begin position="87"/>
        <end position="96"/>
    </location>
</feature>
<feature type="compositionally biased region" description="Basic residues" evidence="1">
    <location>
        <begin position="110"/>
        <end position="119"/>
    </location>
</feature>
<name>A0A397JB44_9GLOM</name>
<protein>
    <submittedName>
        <fullName evidence="2">Uncharacterized protein</fullName>
    </submittedName>
</protein>
<evidence type="ECO:0000313" key="2">
    <source>
        <dbReference type="EMBL" id="RHZ84312.1"/>
    </source>
</evidence>
<reference evidence="2 3" key="1">
    <citation type="submission" date="2018-08" db="EMBL/GenBank/DDBJ databases">
        <title>Genome and evolution of the arbuscular mycorrhizal fungus Diversispora epigaea (formerly Glomus versiforme) and its bacterial endosymbionts.</title>
        <authorList>
            <person name="Sun X."/>
            <person name="Fei Z."/>
            <person name="Harrison M."/>
        </authorList>
    </citation>
    <scope>NUCLEOTIDE SEQUENCE [LARGE SCALE GENOMIC DNA]</scope>
    <source>
        <strain evidence="2 3">IT104</strain>
    </source>
</reference>
<feature type="compositionally biased region" description="Basic residues" evidence="1">
    <location>
        <begin position="146"/>
        <end position="156"/>
    </location>
</feature>
<dbReference type="Proteomes" id="UP000266861">
    <property type="component" value="Unassembled WGS sequence"/>
</dbReference>
<organism evidence="2 3">
    <name type="scientific">Diversispora epigaea</name>
    <dbReference type="NCBI Taxonomy" id="1348612"/>
    <lineage>
        <taxon>Eukaryota</taxon>
        <taxon>Fungi</taxon>
        <taxon>Fungi incertae sedis</taxon>
        <taxon>Mucoromycota</taxon>
        <taxon>Glomeromycotina</taxon>
        <taxon>Glomeromycetes</taxon>
        <taxon>Diversisporales</taxon>
        <taxon>Diversisporaceae</taxon>
        <taxon>Diversispora</taxon>
    </lineage>
</organism>
<feature type="compositionally biased region" description="Low complexity" evidence="1">
    <location>
        <begin position="133"/>
        <end position="142"/>
    </location>
</feature>
<comment type="caution">
    <text evidence="2">The sequence shown here is derived from an EMBL/GenBank/DDBJ whole genome shotgun (WGS) entry which is preliminary data.</text>
</comment>
<dbReference type="AlphaFoldDB" id="A0A397JB44"/>
<feature type="region of interest" description="Disordered" evidence="1">
    <location>
        <begin position="86"/>
        <end position="156"/>
    </location>
</feature>
<proteinExistence type="predicted"/>
<feature type="compositionally biased region" description="Low complexity" evidence="1">
    <location>
        <begin position="97"/>
        <end position="106"/>
    </location>
</feature>
<evidence type="ECO:0000256" key="1">
    <source>
        <dbReference type="SAM" id="MobiDB-lite"/>
    </source>
</evidence>
<sequence>MEYFLGGNVKFQFDLNHRSCRSSYLTSLLEEKWEDHRKGFYYRKSTTGRMGEPIVRTVITNFLDKMGCSRGKSAVEILMIALKETENDNDDDDDGYDYCNGDNGNNRISQRARKTRKKGFYSMDNDDDDDGYDYCNGDNGNNRISQRARKTRKKGS</sequence>